<evidence type="ECO:0000313" key="3">
    <source>
        <dbReference type="Proteomes" id="UP000002630"/>
    </source>
</evidence>
<evidence type="ECO:0000313" key="2">
    <source>
        <dbReference type="EMBL" id="CBN77705.1"/>
    </source>
</evidence>
<dbReference type="OrthoDB" id="10371808at2759"/>
<feature type="region of interest" description="Disordered" evidence="1">
    <location>
        <begin position="78"/>
        <end position="133"/>
    </location>
</feature>
<keyword evidence="3" id="KW-1185">Reference proteome</keyword>
<feature type="region of interest" description="Disordered" evidence="1">
    <location>
        <begin position="1"/>
        <end position="65"/>
    </location>
</feature>
<dbReference type="EMBL" id="FN648841">
    <property type="protein sequence ID" value="CBN77705.1"/>
    <property type="molecule type" value="Genomic_DNA"/>
</dbReference>
<evidence type="ECO:0000256" key="1">
    <source>
        <dbReference type="SAM" id="MobiDB-lite"/>
    </source>
</evidence>
<protein>
    <submittedName>
        <fullName evidence="2">Uncharacterized protein</fullName>
    </submittedName>
</protein>
<dbReference type="EMBL" id="FN649741">
    <property type="protein sequence ID" value="CBN77705.1"/>
    <property type="molecule type" value="Genomic_DNA"/>
</dbReference>
<dbReference type="Proteomes" id="UP000002630">
    <property type="component" value="Linkage Group LG16"/>
</dbReference>
<accession>D8LR32</accession>
<dbReference type="AlphaFoldDB" id="D8LR32"/>
<sequence>MQQQAGDARRISKERKEVASELEHNRPQTLDYPFTNQLEAWKENARVRSSARQGNKNDTANNKSAVRLKSLLQGEALSYGGVSDNGDTDAEGTRNGSHTQEQPPQPEVWKGRAWNSGTLLVRPGGEDRPSGRVPRTTYIYLVGTAARVRGLEVEVLVGEPGGGGGGRRTILSRATGVMCACVPEREKCTP</sequence>
<gene>
    <name evidence="2" type="ORF">Esi_0062_0039</name>
</gene>
<reference evidence="2 3" key="1">
    <citation type="journal article" date="2010" name="Nature">
        <title>The Ectocarpus genome and the independent evolution of multicellularity in brown algae.</title>
        <authorList>
            <person name="Cock J.M."/>
            <person name="Sterck L."/>
            <person name="Rouze P."/>
            <person name="Scornet D."/>
            <person name="Allen A.E."/>
            <person name="Amoutzias G."/>
            <person name="Anthouard V."/>
            <person name="Artiguenave F."/>
            <person name="Aury J.M."/>
            <person name="Badger J.H."/>
            <person name="Beszteri B."/>
            <person name="Billiau K."/>
            <person name="Bonnet E."/>
            <person name="Bothwell J.H."/>
            <person name="Bowler C."/>
            <person name="Boyen C."/>
            <person name="Brownlee C."/>
            <person name="Carrano C.J."/>
            <person name="Charrier B."/>
            <person name="Cho G.Y."/>
            <person name="Coelho S.M."/>
            <person name="Collen J."/>
            <person name="Corre E."/>
            <person name="Da Silva C."/>
            <person name="Delage L."/>
            <person name="Delaroque N."/>
            <person name="Dittami S.M."/>
            <person name="Doulbeau S."/>
            <person name="Elias M."/>
            <person name="Farnham G."/>
            <person name="Gachon C.M."/>
            <person name="Gschloessl B."/>
            <person name="Heesch S."/>
            <person name="Jabbari K."/>
            <person name="Jubin C."/>
            <person name="Kawai H."/>
            <person name="Kimura K."/>
            <person name="Kloareg B."/>
            <person name="Kupper F.C."/>
            <person name="Lang D."/>
            <person name="Le Bail A."/>
            <person name="Leblanc C."/>
            <person name="Lerouge P."/>
            <person name="Lohr M."/>
            <person name="Lopez P.J."/>
            <person name="Martens C."/>
            <person name="Maumus F."/>
            <person name="Michel G."/>
            <person name="Miranda-Saavedra D."/>
            <person name="Morales J."/>
            <person name="Moreau H."/>
            <person name="Motomura T."/>
            <person name="Nagasato C."/>
            <person name="Napoli C.A."/>
            <person name="Nelson D.R."/>
            <person name="Nyvall-Collen P."/>
            <person name="Peters A.F."/>
            <person name="Pommier C."/>
            <person name="Potin P."/>
            <person name="Poulain J."/>
            <person name="Quesneville H."/>
            <person name="Read B."/>
            <person name="Rensing S.A."/>
            <person name="Ritter A."/>
            <person name="Rousvoal S."/>
            <person name="Samanta M."/>
            <person name="Samson G."/>
            <person name="Schroeder D.C."/>
            <person name="Segurens B."/>
            <person name="Strittmatter M."/>
            <person name="Tonon T."/>
            <person name="Tregear J.W."/>
            <person name="Valentin K."/>
            <person name="von Dassow P."/>
            <person name="Yamagishi T."/>
            <person name="Van de Peer Y."/>
            <person name="Wincker P."/>
        </authorList>
    </citation>
    <scope>NUCLEOTIDE SEQUENCE [LARGE SCALE GENOMIC DNA]</scope>
    <source>
        <strain evidence="3">Ec32 / CCAP1310/4</strain>
    </source>
</reference>
<name>D8LR32_ECTSI</name>
<proteinExistence type="predicted"/>
<dbReference type="InParanoid" id="D8LR32"/>
<organism evidence="2 3">
    <name type="scientific">Ectocarpus siliculosus</name>
    <name type="common">Brown alga</name>
    <name type="synonym">Conferva siliculosa</name>
    <dbReference type="NCBI Taxonomy" id="2880"/>
    <lineage>
        <taxon>Eukaryota</taxon>
        <taxon>Sar</taxon>
        <taxon>Stramenopiles</taxon>
        <taxon>Ochrophyta</taxon>
        <taxon>PX clade</taxon>
        <taxon>Phaeophyceae</taxon>
        <taxon>Ectocarpales</taxon>
        <taxon>Ectocarpaceae</taxon>
        <taxon>Ectocarpus</taxon>
    </lineage>
</organism>
<feature type="compositionally biased region" description="Basic and acidic residues" evidence="1">
    <location>
        <begin position="7"/>
        <end position="26"/>
    </location>
</feature>
<feature type="compositionally biased region" description="Polar residues" evidence="1">
    <location>
        <begin position="50"/>
        <end position="64"/>
    </location>
</feature>